<dbReference type="PANTHER" id="PTHR48098">
    <property type="entry name" value="ENTEROCHELIN ESTERASE-RELATED"/>
    <property type="match status" value="1"/>
</dbReference>
<feature type="signal peptide" evidence="1">
    <location>
        <begin position="1"/>
        <end position="22"/>
    </location>
</feature>
<dbReference type="PROSITE" id="PS51257">
    <property type="entry name" value="PROKAR_LIPOPROTEIN"/>
    <property type="match status" value="1"/>
</dbReference>
<evidence type="ECO:0008006" key="4">
    <source>
        <dbReference type="Google" id="ProtNLM"/>
    </source>
</evidence>
<comment type="caution">
    <text evidence="2">The sequence shown here is derived from an EMBL/GenBank/DDBJ whole genome shotgun (WGS) entry which is preliminary data.</text>
</comment>
<keyword evidence="3" id="KW-1185">Reference proteome</keyword>
<dbReference type="InterPro" id="IPR029058">
    <property type="entry name" value="AB_hydrolase_fold"/>
</dbReference>
<accession>A0ABP5DTR8</accession>
<dbReference type="EMBL" id="BAAANN010000043">
    <property type="protein sequence ID" value="GAA1986143.1"/>
    <property type="molecule type" value="Genomic_DNA"/>
</dbReference>
<dbReference type="PANTHER" id="PTHR48098:SF1">
    <property type="entry name" value="DIACYLGLYCEROL ACYLTRANSFERASE_MYCOLYLTRANSFERASE AG85A"/>
    <property type="match status" value="1"/>
</dbReference>
<sequence>MRAHPVHATGLLGVLAMVAACAAPSPTAPPSAAQATGRLENVTIPATASAFRAREAHVYLPPETGEPGKHPVLVLLAGVPGATDNWFTHGGAAEFIDEFATAHDGQAPVVVAPDDTGEDNRDLLCMDSPAAAVDTYLSQDVPAWLETQPWADQDTSRWAVGGLSYGGTCAYQLAVRHPALFPTFLDFSGESRPMLDTVENAVSTLFDGNSRAYAKQDPLAILATARLPGTAGMLAVGDDDEPYTGEQREVETACRRAGVQITSAELPGGHDWDVWRAALRRAEPFLGQRMKLDGTRP</sequence>
<dbReference type="InterPro" id="IPR000801">
    <property type="entry name" value="Esterase-like"/>
</dbReference>
<keyword evidence="1" id="KW-0732">Signal</keyword>
<protein>
    <recommendedName>
        <fullName evidence="4">S-formylglutathione hydrolase FrmB</fullName>
    </recommendedName>
</protein>
<dbReference type="InterPro" id="IPR050583">
    <property type="entry name" value="Mycobacterial_A85_antigen"/>
</dbReference>
<gene>
    <name evidence="2" type="ORF">GCM10009754_74920</name>
</gene>
<evidence type="ECO:0000313" key="3">
    <source>
        <dbReference type="Proteomes" id="UP001501116"/>
    </source>
</evidence>
<dbReference type="Gene3D" id="3.40.50.1820">
    <property type="entry name" value="alpha/beta hydrolase"/>
    <property type="match status" value="1"/>
</dbReference>
<dbReference type="SUPFAM" id="SSF53474">
    <property type="entry name" value="alpha/beta-Hydrolases"/>
    <property type="match status" value="1"/>
</dbReference>
<dbReference type="Pfam" id="PF00756">
    <property type="entry name" value="Esterase"/>
    <property type="match status" value="1"/>
</dbReference>
<dbReference type="Proteomes" id="UP001501116">
    <property type="component" value="Unassembled WGS sequence"/>
</dbReference>
<organism evidence="2 3">
    <name type="scientific">Amycolatopsis minnesotensis</name>
    <dbReference type="NCBI Taxonomy" id="337894"/>
    <lineage>
        <taxon>Bacteria</taxon>
        <taxon>Bacillati</taxon>
        <taxon>Actinomycetota</taxon>
        <taxon>Actinomycetes</taxon>
        <taxon>Pseudonocardiales</taxon>
        <taxon>Pseudonocardiaceae</taxon>
        <taxon>Amycolatopsis</taxon>
    </lineage>
</organism>
<reference evidence="3" key="1">
    <citation type="journal article" date="2019" name="Int. J. Syst. Evol. Microbiol.">
        <title>The Global Catalogue of Microorganisms (GCM) 10K type strain sequencing project: providing services to taxonomists for standard genome sequencing and annotation.</title>
        <authorList>
            <consortium name="The Broad Institute Genomics Platform"/>
            <consortium name="The Broad Institute Genome Sequencing Center for Infectious Disease"/>
            <person name="Wu L."/>
            <person name="Ma J."/>
        </authorList>
    </citation>
    <scope>NUCLEOTIDE SEQUENCE [LARGE SCALE GENOMIC DNA]</scope>
    <source>
        <strain evidence="3">JCM 14545</strain>
    </source>
</reference>
<feature type="chain" id="PRO_5046023559" description="S-formylglutathione hydrolase FrmB" evidence="1">
    <location>
        <begin position="23"/>
        <end position="297"/>
    </location>
</feature>
<name>A0ABP5DTR8_9PSEU</name>
<proteinExistence type="predicted"/>
<evidence type="ECO:0000256" key="1">
    <source>
        <dbReference type="SAM" id="SignalP"/>
    </source>
</evidence>
<dbReference type="RefSeq" id="WP_344429880.1">
    <property type="nucleotide sequence ID" value="NZ_BAAANN010000043.1"/>
</dbReference>
<evidence type="ECO:0000313" key="2">
    <source>
        <dbReference type="EMBL" id="GAA1986143.1"/>
    </source>
</evidence>